<dbReference type="PANTHER" id="PTHR37467:SF1">
    <property type="entry name" value="EXPORTED CALCIUM-BINDING GLYCOPROTEIN"/>
    <property type="match status" value="1"/>
</dbReference>
<feature type="compositionally biased region" description="Polar residues" evidence="5">
    <location>
        <begin position="1102"/>
        <end position="1118"/>
    </location>
</feature>
<evidence type="ECO:0000313" key="7">
    <source>
        <dbReference type="EMBL" id="GGM20697.1"/>
    </source>
</evidence>
<organism evidence="7 8">
    <name type="scientific">Deinococcus aerophilus</name>
    <dbReference type="NCBI Taxonomy" id="522488"/>
    <lineage>
        <taxon>Bacteria</taxon>
        <taxon>Thermotogati</taxon>
        <taxon>Deinococcota</taxon>
        <taxon>Deinococci</taxon>
        <taxon>Deinococcales</taxon>
        <taxon>Deinococcaceae</taxon>
        <taxon>Deinococcus</taxon>
    </lineage>
</organism>
<dbReference type="PANTHER" id="PTHR37467">
    <property type="entry name" value="EXPORTED CALCIUM-BINDING GLYCOPROTEIN-RELATED"/>
    <property type="match status" value="1"/>
</dbReference>
<feature type="compositionally biased region" description="Basic and acidic residues" evidence="5">
    <location>
        <begin position="568"/>
        <end position="578"/>
    </location>
</feature>
<feature type="compositionally biased region" description="Basic and acidic residues" evidence="5">
    <location>
        <begin position="1237"/>
        <end position="1262"/>
    </location>
</feature>
<feature type="domain" description="Protective antigen Ca-binding" evidence="6">
    <location>
        <begin position="1088"/>
        <end position="1152"/>
    </location>
</feature>
<dbReference type="Pfam" id="PF18884">
    <property type="entry name" value="TSP3_bac"/>
    <property type="match status" value="5"/>
</dbReference>
<evidence type="ECO:0000256" key="2">
    <source>
        <dbReference type="ARBA" id="ARBA00022525"/>
    </source>
</evidence>
<dbReference type="Gene3D" id="2.60.40.1220">
    <property type="match status" value="3"/>
</dbReference>
<evidence type="ECO:0000256" key="1">
    <source>
        <dbReference type="ARBA" id="ARBA00004613"/>
    </source>
</evidence>
<feature type="region of interest" description="Disordered" evidence="5">
    <location>
        <begin position="674"/>
        <end position="711"/>
    </location>
</feature>
<evidence type="ECO:0000256" key="4">
    <source>
        <dbReference type="ARBA" id="ARBA00022837"/>
    </source>
</evidence>
<feature type="compositionally biased region" description="Polar residues" evidence="5">
    <location>
        <begin position="610"/>
        <end position="635"/>
    </location>
</feature>
<feature type="region of interest" description="Disordered" evidence="5">
    <location>
        <begin position="1223"/>
        <end position="1275"/>
    </location>
</feature>
<feature type="region of interest" description="Disordered" evidence="5">
    <location>
        <begin position="560"/>
        <end position="585"/>
    </location>
</feature>
<feature type="region of interest" description="Disordered" evidence="5">
    <location>
        <begin position="989"/>
        <end position="1024"/>
    </location>
</feature>
<evidence type="ECO:0000256" key="5">
    <source>
        <dbReference type="SAM" id="MobiDB-lite"/>
    </source>
</evidence>
<evidence type="ECO:0000313" key="8">
    <source>
        <dbReference type="Proteomes" id="UP000661918"/>
    </source>
</evidence>
<accession>A0ABQ2H0B4</accession>
<comment type="subcellular location">
    <subcellularLocation>
        <location evidence="1">Secreted</location>
    </subcellularLocation>
</comment>
<keyword evidence="2" id="KW-0964">Secreted</keyword>
<dbReference type="InterPro" id="IPR014755">
    <property type="entry name" value="Cu-Rt/internalin_Ig-like"/>
</dbReference>
<feature type="compositionally biased region" description="Basic and acidic residues" evidence="5">
    <location>
        <begin position="1007"/>
        <end position="1022"/>
    </location>
</feature>
<feature type="region of interest" description="Disordered" evidence="5">
    <location>
        <begin position="610"/>
        <end position="636"/>
    </location>
</feature>
<dbReference type="Gene3D" id="4.10.1080.10">
    <property type="entry name" value="TSP type-3 repeat"/>
    <property type="match status" value="1"/>
</dbReference>
<protein>
    <recommendedName>
        <fullName evidence="6">Protective antigen Ca-binding domain-containing protein</fullName>
    </recommendedName>
</protein>
<keyword evidence="8" id="KW-1185">Reference proteome</keyword>
<evidence type="ECO:0000259" key="6">
    <source>
        <dbReference type="Pfam" id="PF03495"/>
    </source>
</evidence>
<dbReference type="Pfam" id="PF03495">
    <property type="entry name" value="Binary_toxB"/>
    <property type="match status" value="1"/>
</dbReference>
<dbReference type="InterPro" id="IPR059100">
    <property type="entry name" value="TSP3_bac"/>
</dbReference>
<keyword evidence="4" id="KW-0106">Calcium</keyword>
<dbReference type="Proteomes" id="UP000661918">
    <property type="component" value="Unassembled WGS sequence"/>
</dbReference>
<name>A0ABQ2H0B4_9DEIO</name>
<feature type="region of interest" description="Disordered" evidence="5">
    <location>
        <begin position="1323"/>
        <end position="1350"/>
    </location>
</feature>
<proteinExistence type="predicted"/>
<dbReference type="EMBL" id="BMOM01000043">
    <property type="protein sequence ID" value="GGM20697.1"/>
    <property type="molecule type" value="Genomic_DNA"/>
</dbReference>
<feature type="region of interest" description="Disordered" evidence="5">
    <location>
        <begin position="425"/>
        <end position="457"/>
    </location>
</feature>
<dbReference type="InterPro" id="IPR053180">
    <property type="entry name" value="Ca-binding_acidic-repeat"/>
</dbReference>
<dbReference type="PROSITE" id="PS51257">
    <property type="entry name" value="PROKAR_LIPOPROTEIN"/>
    <property type="match status" value="1"/>
</dbReference>
<gene>
    <name evidence="7" type="ORF">GCM10010841_30880</name>
</gene>
<feature type="compositionally biased region" description="Polar residues" evidence="5">
    <location>
        <begin position="694"/>
        <end position="707"/>
    </location>
</feature>
<sequence>MTRGSSLITLLLSASLLIGCGQESPAVTAPPVNTSKVALTAAVATNNASVLLTFSAEPDAAALNPAQYHLKRPDGSELSLQGVFPIPGTRQAVLATSTQPTGQLTLLRGGAAPVTLASSNVEPPALTEVTPLNSTQVLLRFAGSRGDAAALAAVSEQPGLYRIGDLNVTAAKLSADKSAVLLTTSQQHNTAYRLEAAGMMTRDLGLIQPGGVTFTGMGTPDVVPPRAVDVSVSDRMTVVVRFSEPVTAPQPGNFVIRSETGVLLGVKQATFTDEFRTAVRLTTDLQQPGIYRVQVQGLTDASDNALEAAGPLTFAGTGTADQTPPTVQSLQATSPTQVVVTFSEPVRGGAGEDGAENPAHYTIQGSVLGAASMQPAGAASVLKVTAATLSSDQRSVTLTTLEQAPIQYELSAANIRDLSGNVIDTTTGNNRRKPVFRGISPSGTGQDSDGDGLPDSVEQAGWTISVRLANGQVVQREVTSDPFNPDTDGDCARKAELQGICLNDRDEMALGLDPRSLDTDGDTLGDNEESNLFLSDAADQDSDGDGLNDALEVNMYRTSPILDDTDGDQFKDGDEATSGKRNPLISDLPQVQIDTGAISLTLDERYSYTDSTGKATQVDSSTSATLEQGSNNTYASSRSSSLATMISHSISMGVSASISADPGVEVTAEYGHVNENTAETSATTSAESSASANRAYNQSVARSQSFDSRSDVTRTLDGASMRVAVSIANASDLAYTIKDLELSALQQDPADRTRLIPVATPTSENPGAVYNLGPLVSKRGPFLFANTTLYPKTVEDLMRAPHGLIFRAANYNLTDEAGRNYAFSSRDSYDRTAEITIDYGDGRTLTRRVATASTFDPVTGAPQGISMKYALRTLLKLNYQTGAAPNQAGSVLTGLGGVNNDLSRHKLWALITTLPSQPDVDFDDRMIHAGDTVILTYQADQDQDGLLAAEESLYGSKDTESDTDADGLSDPEEVRTGWRIHVVGQTPYTAFSDPRTADSDNDGLTDIEEKRLGTDPRKRDTDGDWLTDAEEINGFTMRYKAGKDDPGPPTVVRSNALDPDSDGDGLTDGLERRLGSNPNLADASKFVDTDEDGVSDHDETNGFASTVNGQSRTFTSYNDAADSDGDHLPDLLEHLIKTNPQSNNTDGDGLTDDQEFDPATFSGFNAFVQACAQAKNCTYTQPSPGNAVPYGTSPLLSDTDGDTLDDRTEVTGSWTVEITGATGDKSSRTVTSSPIQKDSDGDGWDDHVEFQRKTDPRMKDTDSDGTNDPEDAARCVTPGSCTSPLVMDQVVTVEMVSIRALRDGDGEGDEDDTDPGEFSFTMRASVPGENGDNGTPVASSGKSNVAIKDGQTLPIGKSVSFV</sequence>
<dbReference type="InterPro" id="IPR028974">
    <property type="entry name" value="TSP_type-3_rpt"/>
</dbReference>
<dbReference type="InterPro" id="IPR035088">
    <property type="entry name" value="PA_Ca-bd"/>
</dbReference>
<feature type="region of interest" description="Disordered" evidence="5">
    <location>
        <begin position="1038"/>
        <end position="1128"/>
    </location>
</feature>
<keyword evidence="3" id="KW-0732">Signal</keyword>
<reference evidence="8" key="1">
    <citation type="journal article" date="2019" name="Int. J. Syst. Evol. Microbiol.">
        <title>The Global Catalogue of Microorganisms (GCM) 10K type strain sequencing project: providing services to taxonomists for standard genome sequencing and annotation.</title>
        <authorList>
            <consortium name="The Broad Institute Genomics Platform"/>
            <consortium name="The Broad Institute Genome Sequencing Center for Infectious Disease"/>
            <person name="Wu L."/>
            <person name="Ma J."/>
        </authorList>
    </citation>
    <scope>NUCLEOTIDE SEQUENCE [LARGE SCALE GENOMIC DNA]</scope>
    <source>
        <strain evidence="8">JCM 15443</strain>
    </source>
</reference>
<comment type="caution">
    <text evidence="7">The sequence shown here is derived from an EMBL/GenBank/DDBJ whole genome shotgun (WGS) entry which is preliminary data.</text>
</comment>
<dbReference type="RefSeq" id="WP_188905248.1">
    <property type="nucleotide sequence ID" value="NZ_BMOM01000043.1"/>
</dbReference>
<feature type="compositionally biased region" description="Low complexity" evidence="5">
    <location>
        <begin position="674"/>
        <end position="693"/>
    </location>
</feature>
<evidence type="ECO:0000256" key="3">
    <source>
        <dbReference type="ARBA" id="ARBA00022729"/>
    </source>
</evidence>
<feature type="compositionally biased region" description="Polar residues" evidence="5">
    <location>
        <begin position="1332"/>
        <end position="1343"/>
    </location>
</feature>